<evidence type="ECO:0000313" key="7">
    <source>
        <dbReference type="Proteomes" id="UP000298416"/>
    </source>
</evidence>
<evidence type="ECO:0000256" key="1">
    <source>
        <dbReference type="ARBA" id="ARBA00004642"/>
    </source>
</evidence>
<comment type="subcellular location">
    <subcellularLocation>
        <location evidence="1">Nucleus</location>
        <location evidence="1">Nucleoplasm</location>
    </subcellularLocation>
</comment>
<sequence>MVGIVHNIHIVKTNKAVSEYRYTYTYVCVGGVEMQKRIPREETQISLYCVFGNAELPSSPDLEAGRSRREIPACVNFSEVVVKEKLKSVAKTPSAAELDDFFTEAEEYVQKRFAQKYNYDIVKDAPIQGGRYQWVPNPT</sequence>
<dbReference type="InterPro" id="IPR044275">
    <property type="entry name" value="KRP"/>
</dbReference>
<evidence type="ECO:0000256" key="2">
    <source>
        <dbReference type="ARBA" id="ARBA00010274"/>
    </source>
</evidence>
<dbReference type="GO" id="GO:0005654">
    <property type="term" value="C:nucleoplasm"/>
    <property type="evidence" value="ECO:0007669"/>
    <property type="project" value="UniProtKB-SubCell"/>
</dbReference>
<accession>A0A8X8YQE8</accession>
<dbReference type="OrthoDB" id="9940972at2759"/>
<dbReference type="EMBL" id="PNBA02000001">
    <property type="protein sequence ID" value="KAG6436264.1"/>
    <property type="molecule type" value="Genomic_DNA"/>
</dbReference>
<dbReference type="GO" id="GO:0051726">
    <property type="term" value="P:regulation of cell cycle"/>
    <property type="evidence" value="ECO:0007669"/>
    <property type="project" value="InterPro"/>
</dbReference>
<feature type="domain" description="Cyclin-dependent kinase inhibitor" evidence="5">
    <location>
        <begin position="93"/>
        <end position="135"/>
    </location>
</feature>
<dbReference type="Pfam" id="PF02234">
    <property type="entry name" value="CDI"/>
    <property type="match status" value="1"/>
</dbReference>
<gene>
    <name evidence="6" type="ORF">SASPL_101150</name>
</gene>
<keyword evidence="3" id="KW-0649">Protein kinase inhibitor</keyword>
<organism evidence="6">
    <name type="scientific">Salvia splendens</name>
    <name type="common">Scarlet sage</name>
    <dbReference type="NCBI Taxonomy" id="180675"/>
    <lineage>
        <taxon>Eukaryota</taxon>
        <taxon>Viridiplantae</taxon>
        <taxon>Streptophyta</taxon>
        <taxon>Embryophyta</taxon>
        <taxon>Tracheophyta</taxon>
        <taxon>Spermatophyta</taxon>
        <taxon>Magnoliopsida</taxon>
        <taxon>eudicotyledons</taxon>
        <taxon>Gunneridae</taxon>
        <taxon>Pentapetalae</taxon>
        <taxon>asterids</taxon>
        <taxon>lamiids</taxon>
        <taxon>Lamiales</taxon>
        <taxon>Lamiaceae</taxon>
        <taxon>Nepetoideae</taxon>
        <taxon>Mentheae</taxon>
        <taxon>Salviinae</taxon>
        <taxon>Salvia</taxon>
        <taxon>Salvia subgen. Calosphace</taxon>
        <taxon>core Calosphace</taxon>
    </lineage>
</organism>
<comment type="similarity">
    <text evidence="2">Belongs to the CDI family. ICK/KRP subfamily.</text>
</comment>
<dbReference type="AlphaFoldDB" id="A0A8X8YQE8"/>
<keyword evidence="7" id="KW-1185">Reference proteome</keyword>
<comment type="caution">
    <text evidence="6">The sequence shown here is derived from an EMBL/GenBank/DDBJ whole genome shotgun (WGS) entry which is preliminary data.</text>
</comment>
<evidence type="ECO:0000256" key="3">
    <source>
        <dbReference type="ARBA" id="ARBA00023013"/>
    </source>
</evidence>
<proteinExistence type="inferred from homology"/>
<dbReference type="PANTHER" id="PTHR46776">
    <property type="entry name" value="CYCLIN-DEPENDENT KINASE INHIBITOR 4-RELATED"/>
    <property type="match status" value="1"/>
</dbReference>
<dbReference type="InterPro" id="IPR044898">
    <property type="entry name" value="CDI_dom_sf"/>
</dbReference>
<dbReference type="InterPro" id="IPR003175">
    <property type="entry name" value="CDI_dom"/>
</dbReference>
<name>A0A8X8YQE8_SALSN</name>
<keyword evidence="4" id="KW-0131">Cell cycle</keyword>
<reference evidence="6" key="2">
    <citation type="submission" date="2020-08" db="EMBL/GenBank/DDBJ databases">
        <title>Plant Genome Project.</title>
        <authorList>
            <person name="Zhang R.-G."/>
        </authorList>
    </citation>
    <scope>NUCLEOTIDE SEQUENCE</scope>
    <source>
        <strain evidence="6">Huo1</strain>
        <tissue evidence="6">Leaf</tissue>
    </source>
</reference>
<evidence type="ECO:0000259" key="5">
    <source>
        <dbReference type="Pfam" id="PF02234"/>
    </source>
</evidence>
<evidence type="ECO:0000256" key="4">
    <source>
        <dbReference type="ARBA" id="ARBA00023306"/>
    </source>
</evidence>
<protein>
    <recommendedName>
        <fullName evidence="5">Cyclin-dependent kinase inhibitor domain-containing protein</fullName>
    </recommendedName>
</protein>
<reference evidence="6" key="1">
    <citation type="submission" date="2018-01" db="EMBL/GenBank/DDBJ databases">
        <authorList>
            <person name="Mao J.F."/>
        </authorList>
    </citation>
    <scope>NUCLEOTIDE SEQUENCE</scope>
    <source>
        <strain evidence="6">Huo1</strain>
        <tissue evidence="6">Leaf</tissue>
    </source>
</reference>
<dbReference type="Gene3D" id="4.10.365.10">
    <property type="entry name" value="p27"/>
    <property type="match status" value="1"/>
</dbReference>
<dbReference type="Proteomes" id="UP000298416">
    <property type="component" value="Unassembled WGS sequence"/>
</dbReference>
<evidence type="ECO:0000313" key="6">
    <source>
        <dbReference type="EMBL" id="KAG6436264.1"/>
    </source>
</evidence>
<dbReference type="GO" id="GO:0004861">
    <property type="term" value="F:cyclin-dependent protein serine/threonine kinase inhibitor activity"/>
    <property type="evidence" value="ECO:0007669"/>
    <property type="project" value="InterPro"/>
</dbReference>